<proteinExistence type="inferred from homology"/>
<keyword evidence="3 4" id="KW-0732">Signal</keyword>
<keyword evidence="6" id="KW-0813">Transport</keyword>
<dbReference type="PANTHER" id="PTHR46847:SF1">
    <property type="entry name" value="D-ALLOSE-BINDING PERIPLASMIC PROTEIN-RELATED"/>
    <property type="match status" value="1"/>
</dbReference>
<accession>A0A212L9G4</accession>
<dbReference type="InterPro" id="IPR028082">
    <property type="entry name" value="Peripla_BP_I"/>
</dbReference>
<protein>
    <submittedName>
        <fullName evidence="6">ABC-type sugar transport system, periplasmic component</fullName>
    </submittedName>
</protein>
<dbReference type="AlphaFoldDB" id="A0A212L9G4"/>
<dbReference type="GO" id="GO:0030246">
    <property type="term" value="F:carbohydrate binding"/>
    <property type="evidence" value="ECO:0007669"/>
    <property type="project" value="UniProtKB-ARBA"/>
</dbReference>
<dbReference type="RefSeq" id="WP_288199668.1">
    <property type="nucleotide sequence ID" value="NZ_LT608334.1"/>
</dbReference>
<evidence type="ECO:0000313" key="6">
    <source>
        <dbReference type="EMBL" id="SCM74150.1"/>
    </source>
</evidence>
<feature type="chain" id="PRO_5013030198" evidence="4">
    <location>
        <begin position="28"/>
        <end position="331"/>
    </location>
</feature>
<organism evidence="6">
    <name type="scientific">uncultured Pleomorphomonas sp</name>
    <dbReference type="NCBI Taxonomy" id="442121"/>
    <lineage>
        <taxon>Bacteria</taxon>
        <taxon>Pseudomonadati</taxon>
        <taxon>Pseudomonadota</taxon>
        <taxon>Alphaproteobacteria</taxon>
        <taxon>Hyphomicrobiales</taxon>
        <taxon>Pleomorphomonadaceae</taxon>
        <taxon>Pleomorphomonas</taxon>
        <taxon>environmental samples</taxon>
    </lineage>
</organism>
<dbReference type="EMBL" id="FMJD01000005">
    <property type="protein sequence ID" value="SCM74150.1"/>
    <property type="molecule type" value="Genomic_DNA"/>
</dbReference>
<gene>
    <name evidence="6" type="ORF">KL86PLE_130106</name>
</gene>
<evidence type="ECO:0000256" key="2">
    <source>
        <dbReference type="ARBA" id="ARBA00007639"/>
    </source>
</evidence>
<dbReference type="Pfam" id="PF13407">
    <property type="entry name" value="Peripla_BP_4"/>
    <property type="match status" value="1"/>
</dbReference>
<sequence length="331" mass="35909">MLLNGKLTALLAAVVAATALVAVPVHAQEAKPDKIEGKVIGVSNRDMNEYFGTISNAIKAEGEKAGFKVILTDAQNDLTKQLQDCEDLLSSKVDFLVFNPQDPAAGTQIVKKANALNIPVITFDSGLLGNPKILTQIRAQNYDGNVLTGEYAGSVIGDTPVKLAIVSGSQGNVVSLDRRMGFLAGLNEYRLKNYGHSDINTVTQLFGNWDQNGGRSAMEDILVAHPDINVVYSESDAMVVGMIRAIKARDMQDKMKVFSFDGNKFAYKAIMDGDLLATSENSPSLIGKAAVDVLKEYVETGRRTFPEITYVRKLLVTKDNVKDVYDPDSPF</sequence>
<dbReference type="PANTHER" id="PTHR46847">
    <property type="entry name" value="D-ALLOSE-BINDING PERIPLASMIC PROTEIN-RELATED"/>
    <property type="match status" value="1"/>
</dbReference>
<dbReference type="SUPFAM" id="SSF53822">
    <property type="entry name" value="Periplasmic binding protein-like I"/>
    <property type="match status" value="1"/>
</dbReference>
<feature type="signal peptide" evidence="4">
    <location>
        <begin position="1"/>
        <end position="27"/>
    </location>
</feature>
<keyword evidence="6" id="KW-0762">Sugar transport</keyword>
<comment type="subcellular location">
    <subcellularLocation>
        <location evidence="1">Cell envelope</location>
    </subcellularLocation>
</comment>
<dbReference type="CDD" id="cd06318">
    <property type="entry name" value="PBP1_ABC_D-talitol-like"/>
    <property type="match status" value="1"/>
</dbReference>
<evidence type="ECO:0000259" key="5">
    <source>
        <dbReference type="Pfam" id="PF13407"/>
    </source>
</evidence>
<comment type="similarity">
    <text evidence="2">Belongs to the bacterial solute-binding protein 2 family.</text>
</comment>
<dbReference type="Gene3D" id="3.40.50.2300">
    <property type="match status" value="2"/>
</dbReference>
<name>A0A212L9G4_9HYPH</name>
<feature type="domain" description="Periplasmic binding protein" evidence="5">
    <location>
        <begin position="41"/>
        <end position="299"/>
    </location>
</feature>
<reference evidence="6" key="1">
    <citation type="submission" date="2016-08" db="EMBL/GenBank/DDBJ databases">
        <authorList>
            <person name="Seilhamer J.J."/>
        </authorList>
    </citation>
    <scope>NUCLEOTIDE SEQUENCE</scope>
    <source>
        <strain evidence="6">86</strain>
    </source>
</reference>
<evidence type="ECO:0000256" key="1">
    <source>
        <dbReference type="ARBA" id="ARBA00004196"/>
    </source>
</evidence>
<evidence type="ECO:0000256" key="3">
    <source>
        <dbReference type="ARBA" id="ARBA00022729"/>
    </source>
</evidence>
<evidence type="ECO:0000256" key="4">
    <source>
        <dbReference type="SAM" id="SignalP"/>
    </source>
</evidence>
<dbReference type="InterPro" id="IPR025997">
    <property type="entry name" value="SBP_2_dom"/>
</dbReference>
<dbReference type="GO" id="GO:0030313">
    <property type="term" value="C:cell envelope"/>
    <property type="evidence" value="ECO:0007669"/>
    <property type="project" value="UniProtKB-SubCell"/>
</dbReference>